<evidence type="ECO:0000256" key="1">
    <source>
        <dbReference type="ARBA" id="ARBA00022723"/>
    </source>
</evidence>
<dbReference type="InterPro" id="IPR016193">
    <property type="entry name" value="Cytidine_deaminase-like"/>
</dbReference>
<evidence type="ECO:0000259" key="3">
    <source>
        <dbReference type="PROSITE" id="PS51747"/>
    </source>
</evidence>
<evidence type="ECO:0000256" key="2">
    <source>
        <dbReference type="ARBA" id="ARBA00022833"/>
    </source>
</evidence>
<dbReference type="EMBL" id="QKOX01000010">
    <property type="protein sequence ID" value="RWT22833.1"/>
    <property type="molecule type" value="Genomic_DNA"/>
</dbReference>
<dbReference type="GO" id="GO:0008270">
    <property type="term" value="F:zinc ion binding"/>
    <property type="evidence" value="ECO:0007669"/>
    <property type="project" value="InterPro"/>
</dbReference>
<evidence type="ECO:0000313" key="5">
    <source>
        <dbReference type="EMBL" id="RWT22833.1"/>
    </source>
</evidence>
<keyword evidence="1" id="KW-0479">Metal-binding</keyword>
<proteinExistence type="predicted"/>
<keyword evidence="4" id="KW-0378">Hydrolase</keyword>
<reference evidence="5 6" key="1">
    <citation type="submission" date="2018-06" db="EMBL/GenBank/DDBJ databases">
        <title>Carbapenemase-producing Enterobacteriaceae present in wastewater treatment plant effluent and nearby surface waters in the US.</title>
        <authorList>
            <person name="Mathys D.A."/>
            <person name="Mollenkopf D.F."/>
            <person name="Feicht S.M."/>
            <person name="Adams R.J."/>
            <person name="Albers A.L."/>
            <person name="Stuever D.M."/>
            <person name="Daniels J.B."/>
            <person name="Wittum T.E."/>
        </authorList>
    </citation>
    <scope>NUCLEOTIDE SEQUENCE [LARGE SCALE GENOMIC DNA]</scope>
    <source>
        <strain evidence="5 6">GEO_47_Down_B</strain>
    </source>
</reference>
<feature type="domain" description="CMP/dCMP-type deaminase" evidence="3">
    <location>
        <begin position="2"/>
        <end position="113"/>
    </location>
</feature>
<dbReference type="InterPro" id="IPR016192">
    <property type="entry name" value="APOBEC/CMP_deaminase_Zn-bd"/>
</dbReference>
<name>A0A443VN78_RAOPL</name>
<dbReference type="EMBL" id="JAXUDK010000026">
    <property type="protein sequence ID" value="MDZ7469166.1"/>
    <property type="molecule type" value="Genomic_DNA"/>
</dbReference>
<dbReference type="Gene3D" id="3.40.140.10">
    <property type="entry name" value="Cytidine Deaminase, domain 2"/>
    <property type="match status" value="1"/>
</dbReference>
<dbReference type="PANTHER" id="PTHR11079:SF161">
    <property type="entry name" value="CMP_DCMP-TYPE DEAMINASE DOMAIN-CONTAINING PROTEIN"/>
    <property type="match status" value="1"/>
</dbReference>
<dbReference type="GO" id="GO:0047974">
    <property type="term" value="F:guanosine deaminase activity"/>
    <property type="evidence" value="ECO:0007669"/>
    <property type="project" value="TreeGrafter"/>
</dbReference>
<dbReference type="Proteomes" id="UP000288843">
    <property type="component" value="Unassembled WGS sequence"/>
</dbReference>
<evidence type="ECO:0000313" key="6">
    <source>
        <dbReference type="Proteomes" id="UP000288843"/>
    </source>
</evidence>
<evidence type="ECO:0000313" key="4">
    <source>
        <dbReference type="EMBL" id="MDZ7469166.1"/>
    </source>
</evidence>
<sequence>MSVHDNYLQHAIALATANVENGGRPFGALIVRRGDIVARAVNTLHQNGDPTAHAELNAIRDVSQRLGSQVLSECIIYASGQPCPMCLSAIYLTGIREVYFANSNRDGEPFRLSTAAISHQLSQPLETQSLPIHHSPQPEGLALYQRWADKHK</sequence>
<keyword evidence="2" id="KW-0862">Zinc</keyword>
<gene>
    <name evidence="5" type="ORF">DN603_11505</name>
    <name evidence="4" type="ORF">U5E74_26505</name>
</gene>
<evidence type="ECO:0000313" key="7">
    <source>
        <dbReference type="Proteomes" id="UP001293169"/>
    </source>
</evidence>
<reference evidence="4 7" key="2">
    <citation type="submission" date="2023-12" db="EMBL/GenBank/DDBJ databases">
        <title>N/s.</title>
        <authorList>
            <person name="Dale J."/>
        </authorList>
    </citation>
    <scope>NUCLEOTIDE SEQUENCE [LARGE SCALE GENOMIC DNA]</scope>
    <source>
        <strain evidence="4 7">2023EL-01226</strain>
    </source>
</reference>
<dbReference type="PANTHER" id="PTHR11079">
    <property type="entry name" value="CYTOSINE DEAMINASE FAMILY MEMBER"/>
    <property type="match status" value="1"/>
</dbReference>
<comment type="caution">
    <text evidence="5">The sequence shown here is derived from an EMBL/GenBank/DDBJ whole genome shotgun (WGS) entry which is preliminary data.</text>
</comment>
<dbReference type="PROSITE" id="PS00903">
    <property type="entry name" value="CYT_DCMP_DEAMINASES_1"/>
    <property type="match status" value="1"/>
</dbReference>
<keyword evidence="7" id="KW-1185">Reference proteome</keyword>
<dbReference type="GO" id="GO:0052717">
    <property type="term" value="F:tRNA-specific adenosine-34 deaminase activity"/>
    <property type="evidence" value="ECO:0007669"/>
    <property type="project" value="UniProtKB-EC"/>
</dbReference>
<dbReference type="PROSITE" id="PS51747">
    <property type="entry name" value="CYT_DCMP_DEAMINASES_2"/>
    <property type="match status" value="1"/>
</dbReference>
<dbReference type="Proteomes" id="UP001293169">
    <property type="component" value="Unassembled WGS sequence"/>
</dbReference>
<dbReference type="RefSeq" id="WP_049265748.1">
    <property type="nucleotide sequence ID" value="NZ_CP138840.1"/>
</dbReference>
<dbReference type="AlphaFoldDB" id="A0A443VN78"/>
<dbReference type="GO" id="GO:0006152">
    <property type="term" value="P:purine nucleoside catabolic process"/>
    <property type="evidence" value="ECO:0007669"/>
    <property type="project" value="TreeGrafter"/>
</dbReference>
<organism evidence="5 6">
    <name type="scientific">Raoultella planticola</name>
    <name type="common">Klebsiella planticola</name>
    <dbReference type="NCBI Taxonomy" id="575"/>
    <lineage>
        <taxon>Bacteria</taxon>
        <taxon>Pseudomonadati</taxon>
        <taxon>Pseudomonadota</taxon>
        <taxon>Gammaproteobacteria</taxon>
        <taxon>Enterobacterales</taxon>
        <taxon>Enterobacteriaceae</taxon>
        <taxon>Klebsiella/Raoultella group</taxon>
        <taxon>Raoultella</taxon>
    </lineage>
</organism>
<protein>
    <submittedName>
        <fullName evidence="5">Nucleoside deaminase</fullName>
        <ecNumber evidence="4">3.5.4.33</ecNumber>
    </submittedName>
</protein>
<dbReference type="CDD" id="cd01285">
    <property type="entry name" value="nucleoside_deaminase"/>
    <property type="match status" value="1"/>
</dbReference>
<dbReference type="Pfam" id="PF00383">
    <property type="entry name" value="dCMP_cyt_deam_1"/>
    <property type="match status" value="1"/>
</dbReference>
<dbReference type="EC" id="3.5.4.33" evidence="4"/>
<dbReference type="InterPro" id="IPR002125">
    <property type="entry name" value="CMP_dCMP_dom"/>
</dbReference>
<accession>A0A443VN78</accession>
<dbReference type="SUPFAM" id="SSF53927">
    <property type="entry name" value="Cytidine deaminase-like"/>
    <property type="match status" value="1"/>
</dbReference>